<dbReference type="EMBL" id="LN902846">
    <property type="protein sequence ID" value="CUT99707.1"/>
    <property type="molecule type" value="Genomic_DNA"/>
</dbReference>
<sequence length="95" mass="10070">MGNIKHSSDYEIPHSSLLFIPEGNANSSPEGSNKSVAVMGCLGRSVSTSTNLLDPIVSSTPDLVSNPYEFPQFSIAQNKGKAQAYQAALNMAVKL</sequence>
<name>A0A0S4MLT9_ECHMU</name>
<organism evidence="1 2">
    <name type="scientific">Echinococcus multilocularis</name>
    <name type="common">Fox tapeworm</name>
    <dbReference type="NCBI Taxonomy" id="6211"/>
    <lineage>
        <taxon>Eukaryota</taxon>
        <taxon>Metazoa</taxon>
        <taxon>Spiralia</taxon>
        <taxon>Lophotrochozoa</taxon>
        <taxon>Platyhelminthes</taxon>
        <taxon>Cestoda</taxon>
        <taxon>Eucestoda</taxon>
        <taxon>Cyclophyllidea</taxon>
        <taxon>Taeniidae</taxon>
        <taxon>Echinococcus</taxon>
    </lineage>
</organism>
<protein>
    <submittedName>
        <fullName evidence="1">CCR4 NOT transcription complex subunit 2</fullName>
    </submittedName>
</protein>
<accession>A0A0S4MLT9</accession>
<reference evidence="1" key="1">
    <citation type="journal article" date="2013" name="Nature">
        <title>The genomes of four tapeworm species reveal adaptations to parasitism.</title>
        <authorList>
            <person name="Tsai I.J."/>
            <person name="Zarowiecki M."/>
            <person name="Holroyd N."/>
            <person name="Garciarrubio A."/>
            <person name="Sanchez-Flores A."/>
            <person name="Brooks K.L."/>
            <person name="Tracey A."/>
            <person name="Bobes R.J."/>
            <person name="Fragoso G."/>
            <person name="Sciutto E."/>
            <person name="Aslett M."/>
            <person name="Beasley H."/>
            <person name="Bennett H.M."/>
            <person name="Cai J."/>
            <person name="Camicia F."/>
            <person name="Clark R."/>
            <person name="Cucher M."/>
            <person name="De Silva N."/>
            <person name="Day T.A."/>
            <person name="Deplazes P."/>
            <person name="Estrada K."/>
            <person name="Fernandez C."/>
            <person name="Holland P.W."/>
            <person name="Hou J."/>
            <person name="Hu S."/>
            <person name="Huckvale T."/>
            <person name="Hung S.S."/>
            <person name="Kamenetzky L."/>
            <person name="Keane J.A."/>
            <person name="Kiss F."/>
            <person name="Koziol U."/>
            <person name="Lambert O."/>
            <person name="Liu K."/>
            <person name="Luo X."/>
            <person name="Luo Y."/>
            <person name="Macchiaroli N."/>
            <person name="Nichol S."/>
            <person name="Paps J."/>
            <person name="Parkinson J."/>
            <person name="Pouchkina-Stantcheva N."/>
            <person name="Riddiford N."/>
            <person name="Rosenzvit M."/>
            <person name="Salinas G."/>
            <person name="Wasmuth J.D."/>
            <person name="Zamanian M."/>
            <person name="Zheng Y."/>
            <person name="Cai X."/>
            <person name="Soberon X."/>
            <person name="Olson P.D."/>
            <person name="Laclette J.P."/>
            <person name="Brehm K."/>
            <person name="Berriman M."/>
            <person name="Garciarrubio A."/>
            <person name="Bobes R.J."/>
            <person name="Fragoso G."/>
            <person name="Sanchez-Flores A."/>
            <person name="Estrada K."/>
            <person name="Cevallos M.A."/>
            <person name="Morett E."/>
            <person name="Gonzalez V."/>
            <person name="Portillo T."/>
            <person name="Ochoa-Leyva A."/>
            <person name="Jose M.V."/>
            <person name="Sciutto E."/>
            <person name="Landa A."/>
            <person name="Jimenez L."/>
            <person name="Valdes V."/>
            <person name="Carrero J.C."/>
            <person name="Larralde C."/>
            <person name="Morales-Montor J."/>
            <person name="Limon-Lason J."/>
            <person name="Soberon X."/>
            <person name="Laclette J.P."/>
        </authorList>
    </citation>
    <scope>NUCLEOTIDE SEQUENCE [LARGE SCALE GENOMIC DNA]</scope>
</reference>
<dbReference type="Proteomes" id="UP000017246">
    <property type="component" value="Unassembled WGS sequence"/>
</dbReference>
<dbReference type="EMBL" id="LN902846">
    <property type="protein sequence ID" value="CUT99708.1"/>
    <property type="molecule type" value="Genomic_DNA"/>
</dbReference>
<keyword evidence="2" id="KW-1185">Reference proteome</keyword>
<evidence type="ECO:0000313" key="2">
    <source>
        <dbReference type="Proteomes" id="UP000017246"/>
    </source>
</evidence>
<reference evidence="1" key="2">
    <citation type="submission" date="2015-11" db="EMBL/GenBank/DDBJ databases">
        <authorList>
            <person name="Zhang Y."/>
            <person name="Guo Z."/>
        </authorList>
    </citation>
    <scope>NUCLEOTIDE SEQUENCE</scope>
</reference>
<dbReference type="AlphaFoldDB" id="A0A0S4MLT9"/>
<evidence type="ECO:0000313" key="1">
    <source>
        <dbReference type="EMBL" id="CUT99707.1"/>
    </source>
</evidence>
<proteinExistence type="predicted"/>